<dbReference type="InterPro" id="IPR012910">
    <property type="entry name" value="Plug_dom"/>
</dbReference>
<feature type="domain" description="TonB-dependent receptor plug" evidence="3">
    <location>
        <begin position="54"/>
        <end position="164"/>
    </location>
</feature>
<sequence length="287" mass="30279">MLRKNRLTMAVSAALGMSAAAVMPTVANAQNDQLMLEEVVVTGSRIQRANLVSASPVTQVDAEEFKFQGTTRVEDLMKNLPQVYSNQNSSTSNGATGTATLNLRNLGDERTLVLVNGRRLPAGSPLQGGTGADINQIPAALIQRVEVLTGGASATYGSDAVAGVVNFVMVDDFEGVQFDYQFSQYQHDNDNGGLQQIVGDAGFPFPDGSNTGGEIQNWSLVMGGNFDNGRGNVTAYATYREIDAILQSERDYSACALNNQGDGCFGSGTSPAGTFIVGTADPYRVEG</sequence>
<organism evidence="4 5">
    <name type="scientific">Haliea salexigens</name>
    <dbReference type="NCBI Taxonomy" id="287487"/>
    <lineage>
        <taxon>Bacteria</taxon>
        <taxon>Pseudomonadati</taxon>
        <taxon>Pseudomonadota</taxon>
        <taxon>Gammaproteobacteria</taxon>
        <taxon>Cellvibrionales</taxon>
        <taxon>Halieaceae</taxon>
        <taxon>Haliea</taxon>
    </lineage>
</organism>
<evidence type="ECO:0000259" key="3">
    <source>
        <dbReference type="Pfam" id="PF07715"/>
    </source>
</evidence>
<dbReference type="PROSITE" id="PS52016">
    <property type="entry name" value="TONB_DEPENDENT_REC_3"/>
    <property type="match status" value="1"/>
</dbReference>
<feature type="chain" id="PRO_5017706280" evidence="2">
    <location>
        <begin position="30"/>
        <end position="287"/>
    </location>
</feature>
<accession>A0A3C1KQA9</accession>
<keyword evidence="1" id="KW-0472">Membrane</keyword>
<dbReference type="AlphaFoldDB" id="A0A3C1KQA9"/>
<keyword evidence="2" id="KW-0732">Signal</keyword>
<keyword evidence="1" id="KW-0812">Transmembrane</keyword>
<keyword evidence="1" id="KW-1134">Transmembrane beta strand</keyword>
<comment type="similarity">
    <text evidence="1">Belongs to the TonB-dependent receptor family.</text>
</comment>
<evidence type="ECO:0000313" key="5">
    <source>
        <dbReference type="Proteomes" id="UP000259273"/>
    </source>
</evidence>
<evidence type="ECO:0000256" key="1">
    <source>
        <dbReference type="PROSITE-ProRule" id="PRU01360"/>
    </source>
</evidence>
<name>A0A3C1KQA9_9GAMM</name>
<dbReference type="PANTHER" id="PTHR47234:SF3">
    <property type="entry name" value="SECRETIN_TONB SHORT N-TERMINAL DOMAIN-CONTAINING PROTEIN"/>
    <property type="match status" value="1"/>
</dbReference>
<dbReference type="Pfam" id="PF07715">
    <property type="entry name" value="Plug"/>
    <property type="match status" value="1"/>
</dbReference>
<dbReference type="InterPro" id="IPR037066">
    <property type="entry name" value="Plug_dom_sf"/>
</dbReference>
<comment type="subcellular location">
    <subcellularLocation>
        <location evidence="1">Cell outer membrane</location>
        <topology evidence="1">Multi-pass membrane protein</topology>
    </subcellularLocation>
</comment>
<dbReference type="SUPFAM" id="SSF56935">
    <property type="entry name" value="Porins"/>
    <property type="match status" value="1"/>
</dbReference>
<dbReference type="GO" id="GO:0009279">
    <property type="term" value="C:cell outer membrane"/>
    <property type="evidence" value="ECO:0007669"/>
    <property type="project" value="UniProtKB-SubCell"/>
</dbReference>
<gene>
    <name evidence="4" type="ORF">DCP75_14490</name>
</gene>
<evidence type="ECO:0000313" key="4">
    <source>
        <dbReference type="EMBL" id="HAN28900.1"/>
    </source>
</evidence>
<keyword evidence="1" id="KW-0998">Cell outer membrane</keyword>
<comment type="caution">
    <text evidence="4">The sequence shown here is derived from an EMBL/GenBank/DDBJ whole genome shotgun (WGS) entry which is preliminary data.</text>
</comment>
<proteinExistence type="inferred from homology"/>
<feature type="signal peptide" evidence="2">
    <location>
        <begin position="1"/>
        <end position="29"/>
    </location>
</feature>
<dbReference type="PANTHER" id="PTHR47234">
    <property type="match status" value="1"/>
</dbReference>
<dbReference type="Proteomes" id="UP000259273">
    <property type="component" value="Unassembled WGS sequence"/>
</dbReference>
<evidence type="ECO:0000256" key="2">
    <source>
        <dbReference type="SAM" id="SignalP"/>
    </source>
</evidence>
<feature type="non-terminal residue" evidence="4">
    <location>
        <position position="287"/>
    </location>
</feature>
<keyword evidence="4" id="KW-0675">Receptor</keyword>
<keyword evidence="1" id="KW-0813">Transport</keyword>
<dbReference type="Gene3D" id="2.170.130.10">
    <property type="entry name" value="TonB-dependent receptor, plug domain"/>
    <property type="match status" value="1"/>
</dbReference>
<dbReference type="EMBL" id="DMND01000193">
    <property type="protein sequence ID" value="HAN28900.1"/>
    <property type="molecule type" value="Genomic_DNA"/>
</dbReference>
<reference evidence="4 5" key="1">
    <citation type="journal article" date="2018" name="Nat. Biotechnol.">
        <title>A standardized bacterial taxonomy based on genome phylogeny substantially revises the tree of life.</title>
        <authorList>
            <person name="Parks D.H."/>
            <person name="Chuvochina M."/>
            <person name="Waite D.W."/>
            <person name="Rinke C."/>
            <person name="Skarshewski A."/>
            <person name="Chaumeil P.A."/>
            <person name="Hugenholtz P."/>
        </authorList>
    </citation>
    <scope>NUCLEOTIDE SEQUENCE [LARGE SCALE GENOMIC DNA]</scope>
    <source>
        <strain evidence="4">UBA9158</strain>
    </source>
</reference>
<protein>
    <submittedName>
        <fullName evidence="4">TonB-dependent receptor</fullName>
    </submittedName>
</protein>
<dbReference type="InterPro" id="IPR039426">
    <property type="entry name" value="TonB-dep_rcpt-like"/>
</dbReference>